<name>A6JN87_RAT</name>
<dbReference type="AlphaFoldDB" id="A6JN87"/>
<evidence type="ECO:0000313" key="2">
    <source>
        <dbReference type="Proteomes" id="UP000234681"/>
    </source>
</evidence>
<dbReference type="EMBL" id="CH473993">
    <property type="protein sequence ID" value="EDL78480.1"/>
    <property type="molecule type" value="Genomic_DNA"/>
</dbReference>
<proteinExistence type="predicted"/>
<protein>
    <submittedName>
        <fullName evidence="1">RCG31698, isoform CRA_a</fullName>
    </submittedName>
</protein>
<organism evidence="1 2">
    <name type="scientific">Rattus norvegicus</name>
    <name type="common">Rat</name>
    <dbReference type="NCBI Taxonomy" id="10116"/>
    <lineage>
        <taxon>Eukaryota</taxon>
        <taxon>Metazoa</taxon>
        <taxon>Chordata</taxon>
        <taxon>Craniata</taxon>
        <taxon>Vertebrata</taxon>
        <taxon>Euteleostomi</taxon>
        <taxon>Mammalia</taxon>
        <taxon>Eutheria</taxon>
        <taxon>Euarchontoglires</taxon>
        <taxon>Glires</taxon>
        <taxon>Rodentia</taxon>
        <taxon>Myomorpha</taxon>
        <taxon>Muroidea</taxon>
        <taxon>Muridae</taxon>
        <taxon>Murinae</taxon>
        <taxon>Rattus</taxon>
    </lineage>
</organism>
<reference evidence="1" key="1">
    <citation type="journal article" date="2005" name="Genome Res.">
        <title>Gene and alternative splicing annotation with AIR.</title>
        <authorList>
            <person name="Florea L."/>
            <person name="Di Francesco V."/>
            <person name="Miller J."/>
            <person name="Turner R."/>
            <person name="Yao A."/>
            <person name="Harris M."/>
            <person name="Walenz B."/>
            <person name="Mobarry C."/>
            <person name="Merkulov G.V."/>
            <person name="Charlab R."/>
            <person name="Dew I."/>
            <person name="Deng Z."/>
            <person name="Istrail S."/>
            <person name="Li P."/>
            <person name="Sutton G."/>
        </authorList>
    </citation>
    <scope>NUCLEOTIDE SEQUENCE</scope>
    <source>
        <strain evidence="1">BN</strain>
    </source>
</reference>
<sequence>MEPGAETLAVLGKCISIKAEAPTVLCPPFLPSSSSKCLSHSHTPPLPKSVWVLMPFTIKHHQPPAVHH</sequence>
<dbReference type="EMBL" id="CH473993">
    <property type="protein sequence ID" value="EDL78479.1"/>
    <property type="molecule type" value="Genomic_DNA"/>
</dbReference>
<feature type="non-terminal residue" evidence="1">
    <location>
        <position position="68"/>
    </location>
</feature>
<evidence type="ECO:0000313" key="1">
    <source>
        <dbReference type="EMBL" id="EDL78480.1"/>
    </source>
</evidence>
<accession>A6JN87</accession>
<reference evidence="1 2" key="2">
    <citation type="submission" date="2005-09" db="EMBL/GenBank/DDBJ databases">
        <authorList>
            <person name="Mural R.J."/>
            <person name="Li P.W."/>
            <person name="Adams M.D."/>
            <person name="Amanatides P.G."/>
            <person name="Baden-Tillson H."/>
            <person name="Barnstead M."/>
            <person name="Chin S.H."/>
            <person name="Dew I."/>
            <person name="Evans C.A."/>
            <person name="Ferriera S."/>
            <person name="Flanigan M."/>
            <person name="Fosler C."/>
            <person name="Glodek A."/>
            <person name="Gu Z."/>
            <person name="Holt R.A."/>
            <person name="Jennings D."/>
            <person name="Kraft C.L."/>
            <person name="Lu F."/>
            <person name="Nguyen T."/>
            <person name="Nusskern D.R."/>
            <person name="Pfannkoch C.M."/>
            <person name="Sitter C."/>
            <person name="Sutton G.G."/>
            <person name="Venter J.C."/>
            <person name="Wang Z."/>
            <person name="Woodage T."/>
            <person name="Zheng X.H."/>
            <person name="Zhong F."/>
        </authorList>
    </citation>
    <scope>NUCLEOTIDE SEQUENCE [LARGE SCALE GENOMIC DNA]</scope>
    <source>
        <strain evidence="1">BN</strain>
        <strain evidence="2">BN, Sprague-Dawley</strain>
    </source>
</reference>
<gene>
    <name evidence="1" type="ORF">rCG_31698</name>
</gene>
<dbReference type="Proteomes" id="UP000234681">
    <property type="component" value="Chromosome 8"/>
</dbReference>